<evidence type="ECO:0000313" key="3">
    <source>
        <dbReference type="EMBL" id="VYT90165.1"/>
    </source>
</evidence>
<keyword evidence="2" id="KW-0472">Membrane</keyword>
<sequence length="178" mass="19583">MTDQDPKYQSNQEHNNIPEGAVQSPTMEQGPEKPVQPLMTDQGQEKPVQPPMTNQGQEKPVQPPMMAPGLEKPAPNTGLLTFVFFLNIGYLGLFIGSALMVGGWAIAFLFFLGLHLISYIIATVLLGIGRIFASKEILFVSVAFFFISMFLAGDPDWFLFRIPSIISTILVLIGTLLL</sequence>
<evidence type="ECO:0000256" key="2">
    <source>
        <dbReference type="SAM" id="Phobius"/>
    </source>
</evidence>
<protein>
    <submittedName>
        <fullName evidence="3">Uncharacterized protein</fullName>
    </submittedName>
</protein>
<dbReference type="RefSeq" id="WP_125330053.1">
    <property type="nucleotide sequence ID" value="NZ_CACRUL010000012.1"/>
</dbReference>
<gene>
    <name evidence="3" type="ORF">SRLFYP117_00514</name>
</gene>
<proteinExistence type="predicted"/>
<feature type="transmembrane region" description="Helical" evidence="2">
    <location>
        <begin position="106"/>
        <end position="129"/>
    </location>
</feature>
<reference evidence="3" key="1">
    <citation type="submission" date="2019-11" db="EMBL/GenBank/DDBJ databases">
        <authorList>
            <person name="Feng L."/>
        </authorList>
    </citation>
    <scope>NUCLEOTIDE SEQUENCE</scope>
    <source>
        <strain evidence="3">SrubneriLFYP117</strain>
    </source>
</reference>
<keyword evidence="2" id="KW-1133">Transmembrane helix</keyword>
<feature type="transmembrane region" description="Helical" evidence="2">
    <location>
        <begin position="79"/>
        <end position="100"/>
    </location>
</feature>
<name>A0A6N3ACD0_STROR</name>
<keyword evidence="2" id="KW-0812">Transmembrane</keyword>
<feature type="transmembrane region" description="Helical" evidence="2">
    <location>
        <begin position="158"/>
        <end position="177"/>
    </location>
</feature>
<organism evidence="3">
    <name type="scientific">Streptococcus oralis</name>
    <dbReference type="NCBI Taxonomy" id="1303"/>
    <lineage>
        <taxon>Bacteria</taxon>
        <taxon>Bacillati</taxon>
        <taxon>Bacillota</taxon>
        <taxon>Bacilli</taxon>
        <taxon>Lactobacillales</taxon>
        <taxon>Streptococcaceae</taxon>
        <taxon>Streptococcus</taxon>
    </lineage>
</organism>
<dbReference type="EMBL" id="CACRUL010000012">
    <property type="protein sequence ID" value="VYT90165.1"/>
    <property type="molecule type" value="Genomic_DNA"/>
</dbReference>
<dbReference type="AlphaFoldDB" id="A0A6N3ACD0"/>
<accession>A0A6N3ACD0</accession>
<evidence type="ECO:0000256" key="1">
    <source>
        <dbReference type="SAM" id="MobiDB-lite"/>
    </source>
</evidence>
<feature type="region of interest" description="Disordered" evidence="1">
    <location>
        <begin position="1"/>
        <end position="68"/>
    </location>
</feature>
<feature type="transmembrane region" description="Helical" evidence="2">
    <location>
        <begin position="136"/>
        <end position="152"/>
    </location>
</feature>